<dbReference type="Proteomes" id="UP001550853">
    <property type="component" value="Unassembled WGS sequence"/>
</dbReference>
<evidence type="ECO:0008006" key="5">
    <source>
        <dbReference type="Google" id="ProtNLM"/>
    </source>
</evidence>
<dbReference type="EMBL" id="JBEZVI010000035">
    <property type="protein sequence ID" value="MEU3714106.1"/>
    <property type="molecule type" value="Genomic_DNA"/>
</dbReference>
<evidence type="ECO:0000256" key="1">
    <source>
        <dbReference type="SAM" id="MobiDB-lite"/>
    </source>
</evidence>
<sequence>MTLHTRGTRPRRRPAATAVAALAAAALAIPALTGCGAVDKAMDCAHTATAVVNGVDKLQKTAQDATDHPERTEKALDGLDRDLKGIGDATGDPDLTKALKSMNDGIDNARRSLRDGKDPDLRPLADAAGELTKVCTPG</sequence>
<feature type="compositionally biased region" description="Basic and acidic residues" evidence="1">
    <location>
        <begin position="107"/>
        <end position="123"/>
    </location>
</feature>
<evidence type="ECO:0000313" key="3">
    <source>
        <dbReference type="EMBL" id="MEU3714106.1"/>
    </source>
</evidence>
<keyword evidence="4" id="KW-1185">Reference proteome</keyword>
<evidence type="ECO:0000256" key="2">
    <source>
        <dbReference type="SAM" id="SignalP"/>
    </source>
</evidence>
<feature type="compositionally biased region" description="Basic and acidic residues" evidence="1">
    <location>
        <begin position="65"/>
        <end position="85"/>
    </location>
</feature>
<reference evidence="3 4" key="1">
    <citation type="submission" date="2024-06" db="EMBL/GenBank/DDBJ databases">
        <title>The Natural Products Discovery Center: Release of the First 8490 Sequenced Strains for Exploring Actinobacteria Biosynthetic Diversity.</title>
        <authorList>
            <person name="Kalkreuter E."/>
            <person name="Kautsar S.A."/>
            <person name="Yang D."/>
            <person name="Bader C.D."/>
            <person name="Teijaro C.N."/>
            <person name="Fluegel L."/>
            <person name="Davis C.M."/>
            <person name="Simpson J.R."/>
            <person name="Lauterbach L."/>
            <person name="Steele A.D."/>
            <person name="Gui C."/>
            <person name="Meng S."/>
            <person name="Li G."/>
            <person name="Viehrig K."/>
            <person name="Ye F."/>
            <person name="Su P."/>
            <person name="Kiefer A.F."/>
            <person name="Nichols A."/>
            <person name="Cepeda A.J."/>
            <person name="Yan W."/>
            <person name="Fan B."/>
            <person name="Jiang Y."/>
            <person name="Adhikari A."/>
            <person name="Zheng C.-J."/>
            <person name="Schuster L."/>
            <person name="Cowan T.M."/>
            <person name="Smanski M.J."/>
            <person name="Chevrette M.G."/>
            <person name="De Carvalho L.P.S."/>
            <person name="Shen B."/>
        </authorList>
    </citation>
    <scope>NUCLEOTIDE SEQUENCE [LARGE SCALE GENOMIC DNA]</scope>
    <source>
        <strain evidence="3 4">NPDC033039</strain>
    </source>
</reference>
<dbReference type="RefSeq" id="WP_030283349.1">
    <property type="nucleotide sequence ID" value="NZ_JBEZVI010000035.1"/>
</dbReference>
<keyword evidence="2" id="KW-0732">Signal</keyword>
<evidence type="ECO:0000313" key="4">
    <source>
        <dbReference type="Proteomes" id="UP001550853"/>
    </source>
</evidence>
<protein>
    <recommendedName>
        <fullName evidence="5">Secreted protein</fullName>
    </recommendedName>
</protein>
<feature type="signal peptide" evidence="2">
    <location>
        <begin position="1"/>
        <end position="33"/>
    </location>
</feature>
<feature type="region of interest" description="Disordered" evidence="1">
    <location>
        <begin position="61"/>
        <end position="130"/>
    </location>
</feature>
<proteinExistence type="predicted"/>
<accession>A0ABV2Z907</accession>
<dbReference type="PROSITE" id="PS51257">
    <property type="entry name" value="PROKAR_LIPOPROTEIN"/>
    <property type="match status" value="1"/>
</dbReference>
<comment type="caution">
    <text evidence="3">The sequence shown here is derived from an EMBL/GenBank/DDBJ whole genome shotgun (WGS) entry which is preliminary data.</text>
</comment>
<organism evidence="3 4">
    <name type="scientific">Streptomyces catenulae</name>
    <dbReference type="NCBI Taxonomy" id="66875"/>
    <lineage>
        <taxon>Bacteria</taxon>
        <taxon>Bacillati</taxon>
        <taxon>Actinomycetota</taxon>
        <taxon>Actinomycetes</taxon>
        <taxon>Kitasatosporales</taxon>
        <taxon>Streptomycetaceae</taxon>
        <taxon>Streptomyces</taxon>
    </lineage>
</organism>
<gene>
    <name evidence="3" type="ORF">AB0E61_28900</name>
</gene>
<feature type="chain" id="PRO_5046554240" description="Secreted protein" evidence="2">
    <location>
        <begin position="34"/>
        <end position="138"/>
    </location>
</feature>
<name>A0ABV2Z907_9ACTN</name>